<organism evidence="1 2">
    <name type="scientific">Stentor coeruleus</name>
    <dbReference type="NCBI Taxonomy" id="5963"/>
    <lineage>
        <taxon>Eukaryota</taxon>
        <taxon>Sar</taxon>
        <taxon>Alveolata</taxon>
        <taxon>Ciliophora</taxon>
        <taxon>Postciliodesmatophora</taxon>
        <taxon>Heterotrichea</taxon>
        <taxon>Heterotrichida</taxon>
        <taxon>Stentoridae</taxon>
        <taxon>Stentor</taxon>
    </lineage>
</organism>
<name>A0A1R2C1M9_9CILI</name>
<gene>
    <name evidence="1" type="ORF">SteCoe_16284</name>
</gene>
<comment type="caution">
    <text evidence="1">The sequence shown here is derived from an EMBL/GenBank/DDBJ whole genome shotgun (WGS) entry which is preliminary data.</text>
</comment>
<evidence type="ECO:0000313" key="2">
    <source>
        <dbReference type="Proteomes" id="UP000187209"/>
    </source>
</evidence>
<reference evidence="1 2" key="1">
    <citation type="submission" date="2016-11" db="EMBL/GenBank/DDBJ databases">
        <title>The macronuclear genome of Stentor coeruleus: a giant cell with tiny introns.</title>
        <authorList>
            <person name="Slabodnick M."/>
            <person name="Ruby J.G."/>
            <person name="Reiff S.B."/>
            <person name="Swart E.C."/>
            <person name="Gosai S."/>
            <person name="Prabakaran S."/>
            <person name="Witkowska E."/>
            <person name="Larue G.E."/>
            <person name="Fisher S."/>
            <person name="Freeman R.M."/>
            <person name="Gunawardena J."/>
            <person name="Chu W."/>
            <person name="Stover N.A."/>
            <person name="Gregory B.D."/>
            <person name="Nowacki M."/>
            <person name="Derisi J."/>
            <person name="Roy S.W."/>
            <person name="Marshall W.F."/>
            <person name="Sood P."/>
        </authorList>
    </citation>
    <scope>NUCLEOTIDE SEQUENCE [LARGE SCALE GENOMIC DNA]</scope>
    <source>
        <strain evidence="1">WM001</strain>
    </source>
</reference>
<dbReference type="EMBL" id="MPUH01000323">
    <property type="protein sequence ID" value="OMJ82890.1"/>
    <property type="molecule type" value="Genomic_DNA"/>
</dbReference>
<keyword evidence="2" id="KW-1185">Reference proteome</keyword>
<protein>
    <submittedName>
        <fullName evidence="1">Uncharacterized protein</fullName>
    </submittedName>
</protein>
<dbReference type="Proteomes" id="UP000187209">
    <property type="component" value="Unassembled WGS sequence"/>
</dbReference>
<accession>A0A1R2C1M9</accession>
<evidence type="ECO:0000313" key="1">
    <source>
        <dbReference type="EMBL" id="OMJ82890.1"/>
    </source>
</evidence>
<proteinExistence type="predicted"/>
<dbReference type="AlphaFoldDB" id="A0A1R2C1M9"/>
<sequence length="212" mass="24548">MSNQNALNSRMHDQAYMKLIENLIEILAERVFKAVMLQQVDDQAFTKSLVTIYTRMSKLEVKKIAPPKFSNYFHNLTIYLAAQYPDSRCTSSDSSQGYSDTSRISPMPLDSAFNITKTYMQRPLTLDEIEEEDLSVDIPEENKIRYHSQPRKAREISPTKNAFKNSIGRNYAQHKADDIMGKYMKMSENFSEKKGKKEDSLYFSNGIFFHLP</sequence>